<keyword evidence="11" id="KW-1185">Reference proteome</keyword>
<evidence type="ECO:0000313" key="12">
    <source>
        <dbReference type="Proteomes" id="UP000322184"/>
    </source>
</evidence>
<feature type="transmembrane region" description="Helical" evidence="7">
    <location>
        <begin position="155"/>
        <end position="176"/>
    </location>
</feature>
<dbReference type="STRING" id="880156.AM629_10345"/>
<dbReference type="InterPro" id="IPR020846">
    <property type="entry name" value="MFS_dom"/>
</dbReference>
<evidence type="ECO:0000256" key="3">
    <source>
        <dbReference type="ARBA" id="ARBA00022475"/>
    </source>
</evidence>
<keyword evidence="3" id="KW-1003">Cell membrane</keyword>
<keyword evidence="4 7" id="KW-0812">Transmembrane</keyword>
<dbReference type="Proteomes" id="UP000037727">
    <property type="component" value="Unassembled WGS sequence"/>
</dbReference>
<comment type="subcellular location">
    <subcellularLocation>
        <location evidence="1">Cell membrane</location>
        <topology evidence="1">Multi-pass membrane protein</topology>
    </subcellularLocation>
</comment>
<feature type="transmembrane region" description="Helical" evidence="7">
    <location>
        <begin position="234"/>
        <end position="254"/>
    </location>
</feature>
<feature type="transmembrane region" description="Helical" evidence="7">
    <location>
        <begin position="33"/>
        <end position="54"/>
    </location>
</feature>
<feature type="transmembrane region" description="Helical" evidence="7">
    <location>
        <begin position="127"/>
        <end position="149"/>
    </location>
</feature>
<name>A0A5B0VWW1_9GAMM</name>
<dbReference type="OrthoDB" id="6466704at2"/>
<feature type="transmembrane region" description="Helical" evidence="7">
    <location>
        <begin position="266"/>
        <end position="299"/>
    </location>
</feature>
<gene>
    <name evidence="10" type="ORF">AM629_10345</name>
    <name evidence="9" type="ORF">F0L16_18450</name>
</gene>
<dbReference type="RefSeq" id="WP_054478652.1">
    <property type="nucleotide sequence ID" value="NZ_CAWMRL010000024.1"/>
</dbReference>
<dbReference type="PROSITE" id="PS50850">
    <property type="entry name" value="MFS"/>
    <property type="match status" value="1"/>
</dbReference>
<dbReference type="PANTHER" id="PTHR23517">
    <property type="entry name" value="RESISTANCE PROTEIN MDTM, PUTATIVE-RELATED-RELATED"/>
    <property type="match status" value="1"/>
</dbReference>
<feature type="transmembrane region" description="Helical" evidence="7">
    <location>
        <begin position="66"/>
        <end position="83"/>
    </location>
</feature>
<organism evidence="9 12">
    <name type="scientific">Photorhabdus heterorhabditis</name>
    <dbReference type="NCBI Taxonomy" id="880156"/>
    <lineage>
        <taxon>Bacteria</taxon>
        <taxon>Pseudomonadati</taxon>
        <taxon>Pseudomonadota</taxon>
        <taxon>Gammaproteobacteria</taxon>
        <taxon>Enterobacterales</taxon>
        <taxon>Morganellaceae</taxon>
        <taxon>Photorhabdus</taxon>
    </lineage>
</organism>
<evidence type="ECO:0000313" key="10">
    <source>
        <dbReference type="EMBL" id="KOY62119.1"/>
    </source>
</evidence>
<evidence type="ECO:0000256" key="1">
    <source>
        <dbReference type="ARBA" id="ARBA00004651"/>
    </source>
</evidence>
<keyword evidence="2" id="KW-0813">Transport</keyword>
<evidence type="ECO:0000313" key="11">
    <source>
        <dbReference type="Proteomes" id="UP000037727"/>
    </source>
</evidence>
<feature type="transmembrane region" description="Helical" evidence="7">
    <location>
        <begin position="7"/>
        <end position="27"/>
    </location>
</feature>
<dbReference type="GO" id="GO:0022857">
    <property type="term" value="F:transmembrane transporter activity"/>
    <property type="evidence" value="ECO:0007669"/>
    <property type="project" value="InterPro"/>
</dbReference>
<feature type="transmembrane region" description="Helical" evidence="7">
    <location>
        <begin position="89"/>
        <end position="106"/>
    </location>
</feature>
<dbReference type="EMBL" id="VTUW01000049">
    <property type="protein sequence ID" value="KAA1179007.1"/>
    <property type="molecule type" value="Genomic_DNA"/>
</dbReference>
<dbReference type="AlphaFoldDB" id="A0A5B0VWW1"/>
<dbReference type="InterPro" id="IPR011701">
    <property type="entry name" value="MFS"/>
</dbReference>
<accession>A0A5B0VWW1</accession>
<evidence type="ECO:0000256" key="2">
    <source>
        <dbReference type="ARBA" id="ARBA00022448"/>
    </source>
</evidence>
<proteinExistence type="predicted"/>
<evidence type="ECO:0000256" key="7">
    <source>
        <dbReference type="SAM" id="Phobius"/>
    </source>
</evidence>
<dbReference type="InterPro" id="IPR050171">
    <property type="entry name" value="MFS_Transporters"/>
</dbReference>
<evidence type="ECO:0000256" key="5">
    <source>
        <dbReference type="ARBA" id="ARBA00022989"/>
    </source>
</evidence>
<reference evidence="10 11" key="1">
    <citation type="submission" date="2015-09" db="EMBL/GenBank/DDBJ databases">
        <title>Draft genome sequence and assembly of Photorhabdus sp. VMG, a bacterial symbiont associated with Heterorhabditis zealandica.</title>
        <authorList>
            <person name="Naidoo S."/>
            <person name="Featherston J."/>
            <person name="Mothupi B."/>
            <person name="Gray V.M."/>
        </authorList>
    </citation>
    <scope>NUCLEOTIDE SEQUENCE [LARGE SCALE GENOMIC DNA]</scope>
    <source>
        <strain evidence="10 11">VMG</strain>
    </source>
</reference>
<sequence>MLKYKIVTLYALVFFFEFAFFCSLPILSSERNLSAKAISGMFSFAVILECILMLTITNKLNKLSKGWIFLISCLLRAISFSFLILFSGFYSWLLFFSTLAISKAIAKPFTRDILSEIIPKRKLKKAFYNYSFSQNAAIVLAPIAGAYFANNNYKNIFFATIIIMSLFFAFICFFTWREKSKNIKIQNSIIRPKNLSSPSFLFLLFSSFFSFSLMGVFITATTLSNRINNLFNDYVGLFFTIVGLVVCLWQLIFSKLFDFSEKTIKYMLLLLSLVSATYFSGGIAIAIIALVAYSIFEAIIIPEIYSTSSNIVNKEKSSIAFSLLLVMANLGEAVGSTSIGFLVDLFDYRSGYLINLFILLFSLLSVVTLIISKKLGVKYNVIN</sequence>
<dbReference type="PANTHER" id="PTHR23517:SF3">
    <property type="entry name" value="INTEGRAL MEMBRANE TRANSPORT PROTEIN"/>
    <property type="match status" value="1"/>
</dbReference>
<feature type="transmembrane region" description="Helical" evidence="7">
    <location>
        <begin position="200"/>
        <end position="222"/>
    </location>
</feature>
<comment type="caution">
    <text evidence="9">The sequence shown here is derived from an EMBL/GenBank/DDBJ whole genome shotgun (WGS) entry which is preliminary data.</text>
</comment>
<dbReference type="GO" id="GO:0005886">
    <property type="term" value="C:plasma membrane"/>
    <property type="evidence" value="ECO:0007669"/>
    <property type="project" value="UniProtKB-SubCell"/>
</dbReference>
<dbReference type="InterPro" id="IPR036259">
    <property type="entry name" value="MFS_trans_sf"/>
</dbReference>
<dbReference type="Gene3D" id="1.20.1250.20">
    <property type="entry name" value="MFS general substrate transporter like domains"/>
    <property type="match status" value="1"/>
</dbReference>
<dbReference type="SUPFAM" id="SSF103473">
    <property type="entry name" value="MFS general substrate transporter"/>
    <property type="match status" value="1"/>
</dbReference>
<reference evidence="9 12" key="2">
    <citation type="submission" date="2019-09" db="EMBL/GenBank/DDBJ databases">
        <title>Whole genome sequence of Photorhabdus heterorhabditis strain ETL (Enterobacteriales: Enterobacteriaceae) a bacterial symbiont of Heterorhabditis zealandica strain ETL (Rhabditida: Heterorhabditidae).</title>
        <authorList>
            <person name="Lulamba T.E."/>
            <person name="Serepa-Dlamini M.H."/>
        </authorList>
    </citation>
    <scope>NUCLEOTIDE SEQUENCE [LARGE SCALE GENOMIC DNA]</scope>
    <source>
        <strain evidence="9 12">ETL</strain>
    </source>
</reference>
<evidence type="ECO:0000256" key="6">
    <source>
        <dbReference type="ARBA" id="ARBA00023136"/>
    </source>
</evidence>
<protein>
    <submittedName>
        <fullName evidence="9">MFS transporter</fullName>
    </submittedName>
</protein>
<evidence type="ECO:0000259" key="8">
    <source>
        <dbReference type="PROSITE" id="PS50850"/>
    </source>
</evidence>
<keyword evidence="5 7" id="KW-1133">Transmembrane helix</keyword>
<dbReference type="Proteomes" id="UP000322184">
    <property type="component" value="Unassembled WGS sequence"/>
</dbReference>
<evidence type="ECO:0000256" key="4">
    <source>
        <dbReference type="ARBA" id="ARBA00022692"/>
    </source>
</evidence>
<keyword evidence="6 7" id="KW-0472">Membrane</keyword>
<dbReference type="EMBL" id="LJCS01000024">
    <property type="protein sequence ID" value="KOY62119.1"/>
    <property type="molecule type" value="Genomic_DNA"/>
</dbReference>
<dbReference type="Pfam" id="PF07690">
    <property type="entry name" value="MFS_1"/>
    <property type="match status" value="1"/>
</dbReference>
<feature type="transmembrane region" description="Helical" evidence="7">
    <location>
        <begin position="319"/>
        <end position="343"/>
    </location>
</feature>
<feature type="transmembrane region" description="Helical" evidence="7">
    <location>
        <begin position="352"/>
        <end position="371"/>
    </location>
</feature>
<feature type="domain" description="Major facilitator superfamily (MFS) profile" evidence="8">
    <location>
        <begin position="270"/>
        <end position="383"/>
    </location>
</feature>
<evidence type="ECO:0000313" key="9">
    <source>
        <dbReference type="EMBL" id="KAA1179007.1"/>
    </source>
</evidence>